<proteinExistence type="predicted"/>
<gene>
    <name evidence="1" type="ORF">Q604_UNBC14022G0002</name>
</gene>
<protein>
    <submittedName>
        <fullName evidence="1">Uncharacterized protein</fullName>
    </submittedName>
</protein>
<dbReference type="AlphaFoldDB" id="W1XRK9"/>
<accession>W1XRK9</accession>
<evidence type="ECO:0000313" key="1">
    <source>
        <dbReference type="EMBL" id="ETJ31489.1"/>
    </source>
</evidence>
<dbReference type="EMBL" id="AZMM01014022">
    <property type="protein sequence ID" value="ETJ31489.1"/>
    <property type="molecule type" value="Genomic_DNA"/>
</dbReference>
<reference evidence="1" key="1">
    <citation type="submission" date="2013-12" db="EMBL/GenBank/DDBJ databases">
        <title>A Varibaculum cambriense genome reconstructed from a premature infant gut community with otherwise low bacterial novelty that shifts toward anaerobic metabolism during the third week of life.</title>
        <authorList>
            <person name="Brown C.T."/>
            <person name="Sharon I."/>
            <person name="Thomas B.C."/>
            <person name="Castelle C.J."/>
            <person name="Morowitz M.J."/>
            <person name="Banfield J.F."/>
        </authorList>
    </citation>
    <scope>NUCLEOTIDE SEQUENCE</scope>
</reference>
<organism evidence="1">
    <name type="scientific">human gut metagenome</name>
    <dbReference type="NCBI Taxonomy" id="408170"/>
    <lineage>
        <taxon>unclassified sequences</taxon>
        <taxon>metagenomes</taxon>
        <taxon>organismal metagenomes</taxon>
    </lineage>
</organism>
<feature type="non-terminal residue" evidence="1">
    <location>
        <position position="1"/>
    </location>
</feature>
<name>W1XRK9_9ZZZZ</name>
<comment type="caution">
    <text evidence="1">The sequence shown here is derived from an EMBL/GenBank/DDBJ whole genome shotgun (WGS) entry which is preliminary data.</text>
</comment>
<sequence length="22" mass="2452">CKNTDKSEDKKITQLADLKGDT</sequence>